<dbReference type="PANTHER" id="PTHR45902">
    <property type="entry name" value="LATROPHILIN RECEPTOR-LIKE PROTEIN A"/>
    <property type="match status" value="1"/>
</dbReference>
<dbReference type="InterPro" id="IPR036024">
    <property type="entry name" value="Somatomedin_B-like_dom_sf"/>
</dbReference>
<reference evidence="1 2" key="1">
    <citation type="journal article" date="2017" name="PLoS Biol.">
        <title>The sea cucumber genome provides insights into morphological evolution and visceral regeneration.</title>
        <authorList>
            <person name="Zhang X."/>
            <person name="Sun L."/>
            <person name="Yuan J."/>
            <person name="Sun Y."/>
            <person name="Gao Y."/>
            <person name="Zhang L."/>
            <person name="Li S."/>
            <person name="Dai H."/>
            <person name="Hamel J.F."/>
            <person name="Liu C."/>
            <person name="Yu Y."/>
            <person name="Liu S."/>
            <person name="Lin W."/>
            <person name="Guo K."/>
            <person name="Jin S."/>
            <person name="Xu P."/>
            <person name="Storey K.B."/>
            <person name="Huan P."/>
            <person name="Zhang T."/>
            <person name="Zhou Y."/>
            <person name="Zhang J."/>
            <person name="Lin C."/>
            <person name="Li X."/>
            <person name="Xing L."/>
            <person name="Huo D."/>
            <person name="Sun M."/>
            <person name="Wang L."/>
            <person name="Mercier A."/>
            <person name="Li F."/>
            <person name="Yang H."/>
            <person name="Xiang J."/>
        </authorList>
    </citation>
    <scope>NUCLEOTIDE SEQUENCE [LARGE SCALE GENOMIC DNA]</scope>
    <source>
        <strain evidence="1">Shaxun</strain>
        <tissue evidence="1">Muscle</tissue>
    </source>
</reference>
<name>A0A2G8L555_STIJA</name>
<proteinExistence type="predicted"/>
<accession>A0A2G8L555</accession>
<dbReference type="AlphaFoldDB" id="A0A2G8L555"/>
<dbReference type="SUPFAM" id="SSF90188">
    <property type="entry name" value="Somatomedin B domain"/>
    <property type="match status" value="1"/>
</dbReference>
<gene>
    <name evidence="1" type="ORF">BSL78_07698</name>
</gene>
<comment type="caution">
    <text evidence="1">The sequence shown here is derived from an EMBL/GenBank/DDBJ whole genome shotgun (WGS) entry which is preliminary data.</text>
</comment>
<dbReference type="Proteomes" id="UP000230750">
    <property type="component" value="Unassembled WGS sequence"/>
</dbReference>
<sequence length="359" mass="40590">MGKTNLNWTGEYNDLFNLTICPIYRCDGHNRSLEEPYHLCKCDDECLFYHDCCWGYNGNSETPSHHTASRTKKTDQCAIAYRANVDTTTPDEWSTTAAGYRMVGTCPPDVQNRTLVQHCQDTGDVINTPLDAWQGYADHLPVQDHHTGKTYKNVHCAFCNFVRFEDMRFWQLTLSIFCDRNQPPLRCGNFFFEPMECNDTVAAVPRGCIHVDVESCPETANLSIKNLCDSYLAPYEFHELIFRNPHCAFCNTYGPFPPSSISYCPTHVVPVSCSSRGLPHTIPFNFSSFGNQALHKPVIVCATGLTYNETTLSCELSESDFDRFICDRSNNNNGAIIEMVIGNEDRSRTTSDVEGIIQQ</sequence>
<dbReference type="PANTHER" id="PTHR45902:SF1">
    <property type="entry name" value="LATROPHILIN RECEPTOR-LIKE PROTEIN A"/>
    <property type="match status" value="1"/>
</dbReference>
<organism evidence="1 2">
    <name type="scientific">Stichopus japonicus</name>
    <name type="common">Sea cucumber</name>
    <dbReference type="NCBI Taxonomy" id="307972"/>
    <lineage>
        <taxon>Eukaryota</taxon>
        <taxon>Metazoa</taxon>
        <taxon>Echinodermata</taxon>
        <taxon>Eleutherozoa</taxon>
        <taxon>Echinozoa</taxon>
        <taxon>Holothuroidea</taxon>
        <taxon>Aspidochirotacea</taxon>
        <taxon>Aspidochirotida</taxon>
        <taxon>Stichopodidae</taxon>
        <taxon>Apostichopus</taxon>
    </lineage>
</organism>
<protein>
    <recommendedName>
        <fullName evidence="3">SMB domain-containing protein</fullName>
    </recommendedName>
</protein>
<dbReference type="EMBL" id="MRZV01000217">
    <property type="protein sequence ID" value="PIK55382.1"/>
    <property type="molecule type" value="Genomic_DNA"/>
</dbReference>
<evidence type="ECO:0008006" key="3">
    <source>
        <dbReference type="Google" id="ProtNLM"/>
    </source>
</evidence>
<dbReference type="OrthoDB" id="6134459at2759"/>
<evidence type="ECO:0000313" key="1">
    <source>
        <dbReference type="EMBL" id="PIK55382.1"/>
    </source>
</evidence>
<keyword evidence="2" id="KW-1185">Reference proteome</keyword>
<evidence type="ECO:0000313" key="2">
    <source>
        <dbReference type="Proteomes" id="UP000230750"/>
    </source>
</evidence>
<dbReference type="InterPro" id="IPR053231">
    <property type="entry name" value="GPCR_LN-TM7"/>
</dbReference>